<evidence type="ECO:0000256" key="1">
    <source>
        <dbReference type="SAM" id="MobiDB-lite"/>
    </source>
</evidence>
<evidence type="ECO:0000313" key="2">
    <source>
        <dbReference type="Proteomes" id="UP000038045"/>
    </source>
</evidence>
<sequence length="913" mass="100422">MSTIENKANHMHTKSINSYETNQESTATDNMKTINVTSTRYETRKIDLVTTDNININFNANTKKSNKVNHTTTEQKTVPEVTTLSYDSTNLNGVTKEKTSSISPTDAGINNSLTTETSENVITSGKRNDNENQETTPLLKNNYHNGNTKITNSFDSIKKSGETTVISSKDTGNDLQSTSTEPLGIFITTPEDVNSTPLNISKDVTLSINSTISSNYVTIQPGNFTSKNEITNNTVSTSNLSTTTKAENQTIIIPNGNITSPEKSNISTVIIPQTLSKINIKDKFNYTIKEQETFPRETTLPSINYSLTRIDNKYSTINNNIISNSFTKSNDKLLLSLPNDLGNDKNIVPTDIEQNIPTDEVDNTTNNSNGLNTYRHNSVTDNKTAFSTSTMPNIVIENISKTFTTESLTYENTTLVDNKGSTNDKNIAPTNIKPNIPINEFDNTKKGLNTLNTFSHNSVTDKKTGLSTSTLPNIVSENFSKAFTTGSLTYENTKLMENKGSTNDKNIVPTNIEQNIPTNEFYNTKKEPHTSKILSVDSVTGSKAALSTSTMPNIVIENFSKTFTTENLAYENTKLINNKGLTNDKNITPTNIRQNIPTNEVENAANEPNTSTTFSINSVTGSNASSTIEKAALSTSTMPNIVIENFSKTFTTENLAYENTTLVESKGSTYDKNIIPTNFGQNILINEVDGTTNNPNTSKTSIINSVTDSKASVTIEKAGLSTSTLPNIVSENFSKTFTTESLTYENTTLVDSKGSKNDKNLSPTNIRQNIPTNEFDNTKKDPKTSTAFDINSVAGSKADLSTSTVSNIAIENFSETFTTESPTYENTTFVDNKGSTNHFLKTSLNDKIKNMSKIEFFTIKTTDELNHTSETKIDYTTTKTTYDESVTTTLPNDVIDNFDKLKMTEKLNSEDKL</sequence>
<protein>
    <submittedName>
        <fullName evidence="3">Serine/threonine-protein kinase</fullName>
    </submittedName>
</protein>
<evidence type="ECO:0000313" key="3">
    <source>
        <dbReference type="WBParaSite" id="PTRK_0001353100.1"/>
    </source>
</evidence>
<feature type="compositionally biased region" description="Polar residues" evidence="1">
    <location>
        <begin position="760"/>
        <end position="775"/>
    </location>
</feature>
<reference evidence="3" key="1">
    <citation type="submission" date="2017-02" db="UniProtKB">
        <authorList>
            <consortium name="WormBaseParasite"/>
        </authorList>
    </citation>
    <scope>IDENTIFICATION</scope>
</reference>
<name>A0A0N4ZXT1_PARTI</name>
<dbReference type="Proteomes" id="UP000038045">
    <property type="component" value="Unplaced"/>
</dbReference>
<keyword evidence="2" id="KW-1185">Reference proteome</keyword>
<proteinExistence type="predicted"/>
<dbReference type="AlphaFoldDB" id="A0A0N4ZXT1"/>
<feature type="compositionally biased region" description="Polar residues" evidence="1">
    <location>
        <begin position="14"/>
        <end position="27"/>
    </location>
</feature>
<dbReference type="STRING" id="131310.A0A0N4ZXT1"/>
<feature type="region of interest" description="Disordered" evidence="1">
    <location>
        <begin position="357"/>
        <end position="376"/>
    </location>
</feature>
<feature type="region of interest" description="Disordered" evidence="1">
    <location>
        <begin position="1"/>
        <end position="27"/>
    </location>
</feature>
<feature type="region of interest" description="Disordered" evidence="1">
    <location>
        <begin position="117"/>
        <end position="136"/>
    </location>
</feature>
<organism evidence="2 3">
    <name type="scientific">Parastrongyloides trichosuri</name>
    <name type="common">Possum-specific nematode worm</name>
    <dbReference type="NCBI Taxonomy" id="131310"/>
    <lineage>
        <taxon>Eukaryota</taxon>
        <taxon>Metazoa</taxon>
        <taxon>Ecdysozoa</taxon>
        <taxon>Nematoda</taxon>
        <taxon>Chromadorea</taxon>
        <taxon>Rhabditida</taxon>
        <taxon>Tylenchina</taxon>
        <taxon>Panagrolaimomorpha</taxon>
        <taxon>Strongyloidoidea</taxon>
        <taxon>Strongyloididae</taxon>
        <taxon>Parastrongyloides</taxon>
    </lineage>
</organism>
<dbReference type="WBParaSite" id="PTRK_0001353100.1">
    <property type="protein sequence ID" value="PTRK_0001353100.1"/>
    <property type="gene ID" value="PTRK_0001353100"/>
</dbReference>
<accession>A0A0N4ZXT1</accession>
<feature type="region of interest" description="Disordered" evidence="1">
    <location>
        <begin position="752"/>
        <end position="783"/>
    </location>
</feature>